<dbReference type="eggNOG" id="ENOG502ZKXV">
    <property type="taxonomic scope" value="Bacteria"/>
</dbReference>
<dbReference type="AlphaFoldDB" id="Q2J8S5"/>
<dbReference type="SUPFAM" id="SSF47598">
    <property type="entry name" value="Ribbon-helix-helix"/>
    <property type="match status" value="1"/>
</dbReference>
<dbReference type="Proteomes" id="UP000001937">
    <property type="component" value="Chromosome"/>
</dbReference>
<gene>
    <name evidence="1" type="ordered locus">Francci3_2959</name>
</gene>
<proteinExistence type="predicted"/>
<dbReference type="Pfam" id="PF05534">
    <property type="entry name" value="HicB"/>
    <property type="match status" value="1"/>
</dbReference>
<name>Q2J8S5_FRACC</name>
<sequence>MRSTLRRIPLSDLASMLRMSRTITLRLSDEAYEAVKRYAEAEHTSMNAWVEGVLDAEDMRRRCAAHGAWVRADPAVAGAALAFGEANQRALAVSGLPNLADAAG</sequence>
<evidence type="ECO:0000313" key="2">
    <source>
        <dbReference type="Proteomes" id="UP000001937"/>
    </source>
</evidence>
<dbReference type="KEGG" id="fra:Francci3_2959"/>
<dbReference type="EMBL" id="CP000249">
    <property type="protein sequence ID" value="ABD12317.1"/>
    <property type="molecule type" value="Genomic_DNA"/>
</dbReference>
<evidence type="ECO:0000313" key="1">
    <source>
        <dbReference type="EMBL" id="ABD12317.1"/>
    </source>
</evidence>
<reference evidence="1 2" key="1">
    <citation type="journal article" date="2007" name="Genome Res.">
        <title>Genome characteristics of facultatively symbiotic Frankia sp. strains reflect host range and host plant biogeography.</title>
        <authorList>
            <person name="Normand P."/>
            <person name="Lapierre P."/>
            <person name="Tisa L.S."/>
            <person name="Gogarten J.P."/>
            <person name="Alloisio N."/>
            <person name="Bagnarol E."/>
            <person name="Bassi C.A."/>
            <person name="Berry A.M."/>
            <person name="Bickhart D.M."/>
            <person name="Choisne N."/>
            <person name="Couloux A."/>
            <person name="Cournoyer B."/>
            <person name="Cruveiller S."/>
            <person name="Daubin V."/>
            <person name="Demange N."/>
            <person name="Francino M.P."/>
            <person name="Goltsman E."/>
            <person name="Huang Y."/>
            <person name="Kopp O.R."/>
            <person name="Labarre L."/>
            <person name="Lapidus A."/>
            <person name="Lavire C."/>
            <person name="Marechal J."/>
            <person name="Martinez M."/>
            <person name="Mastronunzio J.E."/>
            <person name="Mullin B.C."/>
            <person name="Niemann J."/>
            <person name="Pujic P."/>
            <person name="Rawnsley T."/>
            <person name="Rouy Z."/>
            <person name="Schenowitz C."/>
            <person name="Sellstedt A."/>
            <person name="Tavares F."/>
            <person name="Tomkins J.P."/>
            <person name="Vallenet D."/>
            <person name="Valverde C."/>
            <person name="Wall L.G."/>
            <person name="Wang Y."/>
            <person name="Medigue C."/>
            <person name="Benson D.R."/>
        </authorList>
    </citation>
    <scope>NUCLEOTIDE SEQUENCE [LARGE SCALE GENOMIC DNA]</scope>
    <source>
        <strain evidence="2">DSM 45818 / CECT 9043 / CcI3</strain>
    </source>
</reference>
<protein>
    <submittedName>
        <fullName evidence="1">Uncharacterized protein</fullName>
    </submittedName>
</protein>
<dbReference type="GO" id="GO:0006355">
    <property type="term" value="P:regulation of DNA-templated transcription"/>
    <property type="evidence" value="ECO:0007669"/>
    <property type="project" value="InterPro"/>
</dbReference>
<organism evidence="1 2">
    <name type="scientific">Frankia casuarinae (strain DSM 45818 / CECT 9043 / HFP020203 / CcI3)</name>
    <dbReference type="NCBI Taxonomy" id="106370"/>
    <lineage>
        <taxon>Bacteria</taxon>
        <taxon>Bacillati</taxon>
        <taxon>Actinomycetota</taxon>
        <taxon>Actinomycetes</taxon>
        <taxon>Frankiales</taxon>
        <taxon>Frankiaceae</taxon>
        <taxon>Frankia</taxon>
    </lineage>
</organism>
<dbReference type="InterPro" id="IPR010985">
    <property type="entry name" value="Ribbon_hlx_hlx"/>
</dbReference>
<dbReference type="STRING" id="106370.Francci3_2959"/>
<dbReference type="HOGENOM" id="CLU_2493330_0_0_11"/>
<dbReference type="InterPro" id="IPR008651">
    <property type="entry name" value="Uncharacterised_HicB"/>
</dbReference>
<keyword evidence="2" id="KW-1185">Reference proteome</keyword>
<accession>Q2J8S5</accession>